<evidence type="ECO:0000256" key="3">
    <source>
        <dbReference type="ARBA" id="ARBA00022692"/>
    </source>
</evidence>
<dbReference type="Gene3D" id="1.10.287.950">
    <property type="entry name" value="Methyl-accepting chemotaxis protein"/>
    <property type="match status" value="1"/>
</dbReference>
<feature type="coiled-coil region" evidence="9">
    <location>
        <begin position="426"/>
        <end position="460"/>
    </location>
</feature>
<evidence type="ECO:0000259" key="12">
    <source>
        <dbReference type="PROSITE" id="PS50885"/>
    </source>
</evidence>
<dbReference type="SMART" id="SM00283">
    <property type="entry name" value="MA"/>
    <property type="match status" value="1"/>
</dbReference>
<evidence type="ECO:0000256" key="4">
    <source>
        <dbReference type="ARBA" id="ARBA00022989"/>
    </source>
</evidence>
<proteinExistence type="inferred from homology"/>
<evidence type="ECO:0000256" key="6">
    <source>
        <dbReference type="ARBA" id="ARBA00023224"/>
    </source>
</evidence>
<keyword evidence="6 8" id="KW-0807">Transducer</keyword>
<evidence type="ECO:0000256" key="2">
    <source>
        <dbReference type="ARBA" id="ARBA00022475"/>
    </source>
</evidence>
<evidence type="ECO:0000256" key="8">
    <source>
        <dbReference type="PROSITE-ProRule" id="PRU00284"/>
    </source>
</evidence>
<accession>A0A8J7RI48</accession>
<dbReference type="EMBL" id="JAGGMV010000001">
    <property type="protein sequence ID" value="MBP2201326.1"/>
    <property type="molecule type" value="Genomic_DNA"/>
</dbReference>
<evidence type="ECO:0000256" key="9">
    <source>
        <dbReference type="SAM" id="Coils"/>
    </source>
</evidence>
<keyword evidence="9" id="KW-0175">Coiled coil</keyword>
<evidence type="ECO:0000256" key="1">
    <source>
        <dbReference type="ARBA" id="ARBA00004651"/>
    </source>
</evidence>
<dbReference type="InterPro" id="IPR033463">
    <property type="entry name" value="sCache_3"/>
</dbReference>
<dbReference type="PANTHER" id="PTHR32089">
    <property type="entry name" value="METHYL-ACCEPTING CHEMOTAXIS PROTEIN MCPB"/>
    <property type="match status" value="1"/>
</dbReference>
<organism evidence="13 14">
    <name type="scientific">Methanococcus voltae</name>
    <dbReference type="NCBI Taxonomy" id="2188"/>
    <lineage>
        <taxon>Archaea</taxon>
        <taxon>Methanobacteriati</taxon>
        <taxon>Methanobacteriota</taxon>
        <taxon>Methanomada group</taxon>
        <taxon>Methanococci</taxon>
        <taxon>Methanococcales</taxon>
        <taxon>Methanococcaceae</taxon>
        <taxon>Methanococcus</taxon>
    </lineage>
</organism>
<name>A0A8J7RI48_METVO</name>
<keyword evidence="3 10" id="KW-0812">Transmembrane</keyword>
<sequence length="733" mass="80117">MKIPKLKKMNMKLFIVILAASLIPLATLGIITNQVVSEKLDHNMIYDVNQDVLAIQNMFDEHLTNIRSAITPINSGPLVKAIEEKDYNELYAKSKDYKSKLDYIDYVAFCDVDMNVLSSSQGKTEDMNLKELLSTTISSNKYASYEKMSISTANKIDPDSIVSGVDGVLCSVSAVPLSDNGKVVGYIVGIDMLNKDRYMLDKIQQNTHELPELILGDKWVALGKDSTQSLIGKTVGPEAYEKMINGDTSSYKEDVAGITFYDSLIPIRNARGQIIGACYTGMPADTMASILSDIQFTMLVVCMLSIVLVLIIALLTNRFIVKPLISLLDTVHEFAGGNPEARSTVSTGDELQELGDSFNEMAVKVVELNRTLDLDKVKLAELLDEVSSVMHRVAEGDLTARMKNSDDENSLEYAINSGVISTGDLISELKEQLSILDNEVHNIRKELEDAKETSEQVSEAASQVATASSDQSIKLQDATDQLEITNRLTKDLYTNAEDTVQLNNEIEDNSQIGVQKVENAVVTMQKITNVIDNLGKSIEELGEENKKINEVTTLIKDIADQTGLLALNASIEAARAGEAGKGFAVVASEIKSLAEEIKKSVEDIDVTIDGMNSKVTTTIKLGTTGREEVDKGVIAIDEVNDAFMKIKESVNKATIAINTIKEDSKKASTSTDDALRNAQDIASISEEFTATAEEVTASTEELDRVISEIEAISKQVVQVAERVEQSAGRFKIE</sequence>
<protein>
    <submittedName>
        <fullName evidence="13">Methyl-accepting chemotaxis protein</fullName>
    </submittedName>
</protein>
<evidence type="ECO:0000259" key="11">
    <source>
        <dbReference type="PROSITE" id="PS50111"/>
    </source>
</evidence>
<dbReference type="CDD" id="cd06225">
    <property type="entry name" value="HAMP"/>
    <property type="match status" value="1"/>
</dbReference>
<dbReference type="Gene3D" id="6.10.340.10">
    <property type="match status" value="1"/>
</dbReference>
<dbReference type="InterPro" id="IPR004089">
    <property type="entry name" value="MCPsignal_dom"/>
</dbReference>
<dbReference type="Proteomes" id="UP000740329">
    <property type="component" value="Unassembled WGS sequence"/>
</dbReference>
<dbReference type="Pfam" id="PF00015">
    <property type="entry name" value="MCPsignal"/>
    <property type="match status" value="1"/>
</dbReference>
<feature type="coiled-coil region" evidence="9">
    <location>
        <begin position="524"/>
        <end position="551"/>
    </location>
</feature>
<feature type="domain" description="HAMP" evidence="12">
    <location>
        <begin position="318"/>
        <end position="370"/>
    </location>
</feature>
<dbReference type="AlphaFoldDB" id="A0A8J7RI48"/>
<feature type="domain" description="Methyl-accepting transducer" evidence="11">
    <location>
        <begin position="446"/>
        <end position="703"/>
    </location>
</feature>
<dbReference type="GO" id="GO:0007165">
    <property type="term" value="P:signal transduction"/>
    <property type="evidence" value="ECO:0007669"/>
    <property type="project" value="UniProtKB-KW"/>
</dbReference>
<evidence type="ECO:0000256" key="10">
    <source>
        <dbReference type="SAM" id="Phobius"/>
    </source>
</evidence>
<comment type="caution">
    <text evidence="13">The sequence shown here is derived from an EMBL/GenBank/DDBJ whole genome shotgun (WGS) entry which is preliminary data.</text>
</comment>
<dbReference type="SUPFAM" id="SSF103190">
    <property type="entry name" value="Sensory domain-like"/>
    <property type="match status" value="2"/>
</dbReference>
<dbReference type="Pfam" id="PF17202">
    <property type="entry name" value="sCache_3_3"/>
    <property type="match status" value="1"/>
</dbReference>
<keyword evidence="5 10" id="KW-0472">Membrane</keyword>
<dbReference type="PROSITE" id="PS50885">
    <property type="entry name" value="HAMP"/>
    <property type="match status" value="1"/>
</dbReference>
<keyword evidence="4 10" id="KW-1133">Transmembrane helix</keyword>
<dbReference type="SUPFAM" id="SSF58104">
    <property type="entry name" value="Methyl-accepting chemotaxis protein (MCP) signaling domain"/>
    <property type="match status" value="1"/>
</dbReference>
<dbReference type="InterPro" id="IPR029151">
    <property type="entry name" value="Sensor-like_sf"/>
</dbReference>
<evidence type="ECO:0000313" key="14">
    <source>
        <dbReference type="Proteomes" id="UP000740329"/>
    </source>
</evidence>
<evidence type="ECO:0000256" key="7">
    <source>
        <dbReference type="ARBA" id="ARBA00029447"/>
    </source>
</evidence>
<feature type="transmembrane region" description="Helical" evidence="10">
    <location>
        <begin position="296"/>
        <end position="315"/>
    </location>
</feature>
<dbReference type="Pfam" id="PF00672">
    <property type="entry name" value="HAMP"/>
    <property type="match status" value="1"/>
</dbReference>
<keyword evidence="2" id="KW-1003">Cell membrane</keyword>
<dbReference type="InterPro" id="IPR003660">
    <property type="entry name" value="HAMP_dom"/>
</dbReference>
<gene>
    <name evidence="13" type="ORF">J3E07_000724</name>
</gene>
<dbReference type="PANTHER" id="PTHR32089:SF112">
    <property type="entry name" value="LYSOZYME-LIKE PROTEIN-RELATED"/>
    <property type="match status" value="1"/>
</dbReference>
<evidence type="ECO:0000313" key="13">
    <source>
        <dbReference type="EMBL" id="MBP2201326.1"/>
    </source>
</evidence>
<comment type="subcellular location">
    <subcellularLocation>
        <location evidence="1">Cell membrane</location>
        <topology evidence="1">Multi-pass membrane protein</topology>
    </subcellularLocation>
</comment>
<evidence type="ECO:0000256" key="5">
    <source>
        <dbReference type="ARBA" id="ARBA00023136"/>
    </source>
</evidence>
<dbReference type="SMART" id="SM00304">
    <property type="entry name" value="HAMP"/>
    <property type="match status" value="2"/>
</dbReference>
<reference evidence="13" key="1">
    <citation type="submission" date="2021-03" db="EMBL/GenBank/DDBJ databases">
        <title>Genomic Encyclopedia of Type Strains, Phase IV (KMG-V): Genome sequencing to study the core and pangenomes of soil and plant-associated prokaryotes.</title>
        <authorList>
            <person name="Whitman W."/>
        </authorList>
    </citation>
    <scope>NUCLEOTIDE SEQUENCE</scope>
    <source>
        <strain evidence="13">C4</strain>
    </source>
</reference>
<dbReference type="RefSeq" id="WP_209590768.1">
    <property type="nucleotide sequence ID" value="NZ_JAGGMV010000001.1"/>
</dbReference>
<dbReference type="GO" id="GO:0005886">
    <property type="term" value="C:plasma membrane"/>
    <property type="evidence" value="ECO:0007669"/>
    <property type="project" value="UniProtKB-SubCell"/>
</dbReference>
<comment type="similarity">
    <text evidence="7">Belongs to the methyl-accepting chemotaxis (MCP) protein family.</text>
</comment>
<dbReference type="PROSITE" id="PS50111">
    <property type="entry name" value="CHEMOTAXIS_TRANSDUC_2"/>
    <property type="match status" value="1"/>
</dbReference>